<comment type="caution">
    <text evidence="1">The sequence shown here is derived from an EMBL/GenBank/DDBJ whole genome shotgun (WGS) entry which is preliminary data.</text>
</comment>
<gene>
    <name evidence="1" type="ORF">D1B33_07380</name>
</gene>
<keyword evidence="2" id="KW-1185">Reference proteome</keyword>
<organism evidence="1 2">
    <name type="scientific">Ureibacillus yapensis</name>
    <dbReference type="NCBI Taxonomy" id="2304605"/>
    <lineage>
        <taxon>Bacteria</taxon>
        <taxon>Bacillati</taxon>
        <taxon>Bacillota</taxon>
        <taxon>Bacilli</taxon>
        <taxon>Bacillales</taxon>
        <taxon>Caryophanaceae</taxon>
        <taxon>Ureibacillus</taxon>
    </lineage>
</organism>
<dbReference type="RefSeq" id="WP_118875718.1">
    <property type="nucleotide sequence ID" value="NZ_QWEI01000002.1"/>
</dbReference>
<evidence type="ECO:0008006" key="3">
    <source>
        <dbReference type="Google" id="ProtNLM"/>
    </source>
</evidence>
<dbReference type="OrthoDB" id="2879907at2"/>
<evidence type="ECO:0000313" key="2">
    <source>
        <dbReference type="Proteomes" id="UP000265692"/>
    </source>
</evidence>
<accession>A0A396SHY4</accession>
<name>A0A396SHY4_9BACL</name>
<sequence>MSDRKIVPISISLTDETEITLLNHLNKRSNRSKYIKKLIYDDLMNVKNVLTSTTHYVEQEINEDLESMKGFF</sequence>
<proteinExistence type="predicted"/>
<evidence type="ECO:0000313" key="1">
    <source>
        <dbReference type="EMBL" id="RHW38687.1"/>
    </source>
</evidence>
<dbReference type="Proteomes" id="UP000265692">
    <property type="component" value="Unassembled WGS sequence"/>
</dbReference>
<dbReference type="AlphaFoldDB" id="A0A396SHY4"/>
<protein>
    <recommendedName>
        <fullName evidence="3">CopG family transcriptional regulator</fullName>
    </recommendedName>
</protein>
<dbReference type="EMBL" id="QWEI01000002">
    <property type="protein sequence ID" value="RHW38687.1"/>
    <property type="molecule type" value="Genomic_DNA"/>
</dbReference>
<reference evidence="1 2" key="1">
    <citation type="submission" date="2018-08" db="EMBL/GenBank/DDBJ databases">
        <title>Lysinibacillus sp. YLB-03 draft genome sequence.</title>
        <authorList>
            <person name="Yu L."/>
        </authorList>
    </citation>
    <scope>NUCLEOTIDE SEQUENCE [LARGE SCALE GENOMIC DNA]</scope>
    <source>
        <strain evidence="1 2">YLB-03</strain>
    </source>
</reference>